<evidence type="ECO:0000256" key="1">
    <source>
        <dbReference type="ARBA" id="ARBA00004141"/>
    </source>
</evidence>
<evidence type="ECO:0000256" key="7">
    <source>
        <dbReference type="RuleBase" id="RU000477"/>
    </source>
</evidence>
<sequence length="243" mass="24745">MTSPFLGEFLGTMTLIVLGDGVVAGALLKHSKGENAGWIAITAGWAFAVLAGVFVANATGSADAHINPAVTVAGAVSSGDYSKLATYIPAQMLGAFVGAVIVWLHYLPHWGATQDPGLKLACFCTGPAIRDAKSNWLSEIIATFFLILTISALVTTTLGSAGAIPRAVAPYMVGMLVWGIGLSLGGTTGYAINPARDLGPRVAHAVLPIAGKGSSDWSYALIPVAAPMVGAVLAGLFVRALGI</sequence>
<dbReference type="KEGG" id="mmes:MMSR116_23300"/>
<evidence type="ECO:0000256" key="4">
    <source>
        <dbReference type="ARBA" id="ARBA00022692"/>
    </source>
</evidence>
<keyword evidence="3 7" id="KW-0813">Transport</keyword>
<keyword evidence="6 8" id="KW-0472">Membrane</keyword>
<proteinExistence type="inferred from homology"/>
<dbReference type="EMBL" id="CP043538">
    <property type="protein sequence ID" value="QGY04511.1"/>
    <property type="molecule type" value="Genomic_DNA"/>
</dbReference>
<keyword evidence="5 8" id="KW-1133">Transmembrane helix</keyword>
<dbReference type="SUPFAM" id="SSF81338">
    <property type="entry name" value="Aquaporin-like"/>
    <property type="match status" value="1"/>
</dbReference>
<feature type="transmembrane region" description="Helical" evidence="8">
    <location>
        <begin position="171"/>
        <end position="192"/>
    </location>
</feature>
<evidence type="ECO:0000256" key="6">
    <source>
        <dbReference type="ARBA" id="ARBA00023136"/>
    </source>
</evidence>
<dbReference type="PANTHER" id="PTHR43829">
    <property type="entry name" value="AQUAPORIN OR AQUAGLYCEROPORIN RELATED"/>
    <property type="match status" value="1"/>
</dbReference>
<evidence type="ECO:0000256" key="8">
    <source>
        <dbReference type="SAM" id="Phobius"/>
    </source>
</evidence>
<comment type="similarity">
    <text evidence="2 7">Belongs to the MIP/aquaporin (TC 1.A.8) family.</text>
</comment>
<reference evidence="9 10" key="1">
    <citation type="journal article" date="2012" name="Genet. Mol. Biol.">
        <title>Analysis of 16S rRNA and mxaF genes revealing insights into Methylobacterium niche-specific plant association.</title>
        <authorList>
            <person name="Dourado M.N."/>
            <person name="Andreote F.D."/>
            <person name="Dini-Andreote F."/>
            <person name="Conti R."/>
            <person name="Araujo J.M."/>
            <person name="Araujo W.L."/>
        </authorList>
    </citation>
    <scope>NUCLEOTIDE SEQUENCE [LARGE SCALE GENOMIC DNA]</scope>
    <source>
        <strain evidence="9 10">SR1.6/6</strain>
    </source>
</reference>
<protein>
    <submittedName>
        <fullName evidence="9">Aquaporin family protein</fullName>
    </submittedName>
</protein>
<feature type="transmembrane region" description="Helical" evidence="8">
    <location>
        <begin position="9"/>
        <end position="30"/>
    </location>
</feature>
<dbReference type="InterPro" id="IPR000425">
    <property type="entry name" value="MIP"/>
</dbReference>
<dbReference type="Pfam" id="PF00230">
    <property type="entry name" value="MIP"/>
    <property type="match status" value="1"/>
</dbReference>
<evidence type="ECO:0000256" key="5">
    <source>
        <dbReference type="ARBA" id="ARBA00022989"/>
    </source>
</evidence>
<comment type="subcellular location">
    <subcellularLocation>
        <location evidence="1">Membrane</location>
        <topology evidence="1">Multi-pass membrane protein</topology>
    </subcellularLocation>
</comment>
<dbReference type="AlphaFoldDB" id="A0A6B9FPH7"/>
<evidence type="ECO:0000313" key="10">
    <source>
        <dbReference type="Proteomes" id="UP000012488"/>
    </source>
</evidence>
<feature type="transmembrane region" description="Helical" evidence="8">
    <location>
        <begin position="84"/>
        <end position="106"/>
    </location>
</feature>
<organism evidence="9 10">
    <name type="scientific">Methylobacterium mesophilicum SR1.6/6</name>
    <dbReference type="NCBI Taxonomy" id="908290"/>
    <lineage>
        <taxon>Bacteria</taxon>
        <taxon>Pseudomonadati</taxon>
        <taxon>Pseudomonadota</taxon>
        <taxon>Alphaproteobacteria</taxon>
        <taxon>Hyphomicrobiales</taxon>
        <taxon>Methylobacteriaceae</taxon>
        <taxon>Methylobacterium</taxon>
    </lineage>
</organism>
<keyword evidence="4 7" id="KW-0812">Transmembrane</keyword>
<accession>A0A6B9FPH7</accession>
<dbReference type="InterPro" id="IPR050363">
    <property type="entry name" value="MIP/Aquaporin"/>
</dbReference>
<dbReference type="PROSITE" id="PS00221">
    <property type="entry name" value="MIP"/>
    <property type="match status" value="1"/>
</dbReference>
<dbReference type="PRINTS" id="PR00783">
    <property type="entry name" value="MINTRINSICP"/>
</dbReference>
<name>A0A6B9FPH7_9HYPH</name>
<feature type="transmembrane region" description="Helical" evidence="8">
    <location>
        <begin position="140"/>
        <end position="164"/>
    </location>
</feature>
<dbReference type="Gene3D" id="1.20.1080.10">
    <property type="entry name" value="Glycerol uptake facilitator protein"/>
    <property type="match status" value="1"/>
</dbReference>
<dbReference type="Proteomes" id="UP000012488">
    <property type="component" value="Chromosome"/>
</dbReference>
<dbReference type="GO" id="GO:0005886">
    <property type="term" value="C:plasma membrane"/>
    <property type="evidence" value="ECO:0007669"/>
    <property type="project" value="TreeGrafter"/>
</dbReference>
<dbReference type="OrthoDB" id="9807293at2"/>
<dbReference type="PANTHER" id="PTHR43829:SF9">
    <property type="entry name" value="AQUAPORIN-9"/>
    <property type="match status" value="1"/>
</dbReference>
<feature type="transmembrane region" description="Helical" evidence="8">
    <location>
        <begin position="36"/>
        <end position="56"/>
    </location>
</feature>
<dbReference type="RefSeq" id="WP_010686151.1">
    <property type="nucleotide sequence ID" value="NZ_CP043538.1"/>
</dbReference>
<dbReference type="GO" id="GO:0015254">
    <property type="term" value="F:glycerol channel activity"/>
    <property type="evidence" value="ECO:0007669"/>
    <property type="project" value="TreeGrafter"/>
</dbReference>
<dbReference type="InterPro" id="IPR023271">
    <property type="entry name" value="Aquaporin-like"/>
</dbReference>
<gene>
    <name evidence="9" type="ORF">MMSR116_23300</name>
</gene>
<evidence type="ECO:0000313" key="9">
    <source>
        <dbReference type="EMBL" id="QGY04511.1"/>
    </source>
</evidence>
<evidence type="ECO:0000256" key="3">
    <source>
        <dbReference type="ARBA" id="ARBA00022448"/>
    </source>
</evidence>
<feature type="transmembrane region" description="Helical" evidence="8">
    <location>
        <begin position="217"/>
        <end position="238"/>
    </location>
</feature>
<evidence type="ECO:0000256" key="2">
    <source>
        <dbReference type="ARBA" id="ARBA00006175"/>
    </source>
</evidence>
<dbReference type="InterPro" id="IPR022357">
    <property type="entry name" value="MIP_CS"/>
</dbReference>
<reference evidence="9 10" key="2">
    <citation type="journal article" date="2013" name="Genome Announc.">
        <title>Draft Genome Sequence of Methylobacterium mesophilicum Strain SR1.6/6, Isolated from Citrus sinensis.</title>
        <authorList>
            <person name="Marinho Almeida D."/>
            <person name="Dini-Andreote F."/>
            <person name="Camargo Neves A.A."/>
            <person name="Juca Ramos R.T."/>
            <person name="Andreote F.D."/>
            <person name="Carneiro A.R."/>
            <person name="Oliveira de Souza Lima A."/>
            <person name="Caracciolo Gomes de Sa P.H."/>
            <person name="Ribeiro Barbosa M.S."/>
            <person name="Araujo W.L."/>
            <person name="Silva A."/>
        </authorList>
    </citation>
    <scope>NUCLEOTIDE SEQUENCE [LARGE SCALE GENOMIC DNA]</scope>
    <source>
        <strain evidence="9 10">SR1.6/6</strain>
    </source>
</reference>